<gene>
    <name evidence="1" type="ORF">Pr1d_27380</name>
</gene>
<dbReference type="AlphaFoldDB" id="A0A5B9QCC0"/>
<sequence length="75" mass="8757">MLKKILLLLVVIAGLAIVDTPTAEAWVYRRAPVRRVWYPRRYYRPVVTHRPVFVQPAPVWVQPAPVFHGPVVWGW</sequence>
<reference evidence="1 2" key="1">
    <citation type="submission" date="2019-08" db="EMBL/GenBank/DDBJ databases">
        <title>Deep-cultivation of Planctomycetes and their phenomic and genomic characterization uncovers novel biology.</title>
        <authorList>
            <person name="Wiegand S."/>
            <person name="Jogler M."/>
            <person name="Boedeker C."/>
            <person name="Pinto D."/>
            <person name="Vollmers J."/>
            <person name="Rivas-Marin E."/>
            <person name="Kohn T."/>
            <person name="Peeters S.H."/>
            <person name="Heuer A."/>
            <person name="Rast P."/>
            <person name="Oberbeckmann S."/>
            <person name="Bunk B."/>
            <person name="Jeske O."/>
            <person name="Meyerdierks A."/>
            <person name="Storesund J.E."/>
            <person name="Kallscheuer N."/>
            <person name="Luecker S."/>
            <person name="Lage O.M."/>
            <person name="Pohl T."/>
            <person name="Merkel B.J."/>
            <person name="Hornburger P."/>
            <person name="Mueller R.-W."/>
            <person name="Bruemmer F."/>
            <person name="Labrenz M."/>
            <person name="Spormann A.M."/>
            <person name="Op den Camp H."/>
            <person name="Overmann J."/>
            <person name="Amann R."/>
            <person name="Jetten M.S.M."/>
            <person name="Mascher T."/>
            <person name="Medema M.H."/>
            <person name="Devos D.P."/>
            <person name="Kaster A.-K."/>
            <person name="Ovreas L."/>
            <person name="Rohde M."/>
            <person name="Galperin M.Y."/>
            <person name="Jogler C."/>
        </authorList>
    </citation>
    <scope>NUCLEOTIDE SEQUENCE [LARGE SCALE GENOMIC DNA]</scope>
    <source>
        <strain evidence="1 2">Pr1d</strain>
    </source>
</reference>
<evidence type="ECO:0000313" key="2">
    <source>
        <dbReference type="Proteomes" id="UP000323917"/>
    </source>
</evidence>
<evidence type="ECO:0000313" key="1">
    <source>
        <dbReference type="EMBL" id="QEG35439.1"/>
    </source>
</evidence>
<organism evidence="1 2">
    <name type="scientific">Bythopirellula goksoeyrii</name>
    <dbReference type="NCBI Taxonomy" id="1400387"/>
    <lineage>
        <taxon>Bacteria</taxon>
        <taxon>Pseudomonadati</taxon>
        <taxon>Planctomycetota</taxon>
        <taxon>Planctomycetia</taxon>
        <taxon>Pirellulales</taxon>
        <taxon>Lacipirellulaceae</taxon>
        <taxon>Bythopirellula</taxon>
    </lineage>
</organism>
<dbReference type="Proteomes" id="UP000323917">
    <property type="component" value="Chromosome"/>
</dbReference>
<proteinExistence type="predicted"/>
<protein>
    <submittedName>
        <fullName evidence="1">Uncharacterized protein</fullName>
    </submittedName>
</protein>
<dbReference type="KEGG" id="bgok:Pr1d_27380"/>
<accession>A0A5B9QCC0</accession>
<dbReference type="EMBL" id="CP042913">
    <property type="protein sequence ID" value="QEG35439.1"/>
    <property type="molecule type" value="Genomic_DNA"/>
</dbReference>
<name>A0A5B9QCC0_9BACT</name>
<keyword evidence="2" id="KW-1185">Reference proteome</keyword>
<dbReference type="RefSeq" id="WP_148073953.1">
    <property type="nucleotide sequence ID" value="NZ_CP042913.1"/>
</dbReference>